<sequence>MADNEKTSEQVATIASRILKMSKPTIMTNELWEDIKTIAASALTQTADKPKSFPLVKNYLNQSKYLRSVEGIGKTNYFDLGAEMAKLDEKK</sequence>
<protein>
    <submittedName>
        <fullName evidence="1">Uncharacterized protein</fullName>
    </submittedName>
</protein>
<comment type="caution">
    <text evidence="1">The sequence shown here is derived from an EMBL/GenBank/DDBJ whole genome shotgun (WGS) entry which is preliminary data.</text>
</comment>
<reference evidence="1 2" key="1">
    <citation type="submission" date="2019-03" db="EMBL/GenBank/DDBJ databases">
        <title>Genomic Encyclopedia of Archaeal and Bacterial Type Strains, Phase II (KMG-II): from individual species to whole genera.</title>
        <authorList>
            <person name="Goeker M."/>
        </authorList>
    </citation>
    <scope>NUCLEOTIDE SEQUENCE [LARGE SCALE GENOMIC DNA]</scope>
    <source>
        <strain evidence="1 2">DSM 19034</strain>
    </source>
</reference>
<organism evidence="1 2">
    <name type="scientific">Pedobacter duraquae</name>
    <dbReference type="NCBI Taxonomy" id="425511"/>
    <lineage>
        <taxon>Bacteria</taxon>
        <taxon>Pseudomonadati</taxon>
        <taxon>Bacteroidota</taxon>
        <taxon>Sphingobacteriia</taxon>
        <taxon>Sphingobacteriales</taxon>
        <taxon>Sphingobacteriaceae</taxon>
        <taxon>Pedobacter</taxon>
    </lineage>
</organism>
<dbReference type="RefSeq" id="WP_133551315.1">
    <property type="nucleotide sequence ID" value="NZ_SNWM01000001.1"/>
</dbReference>
<keyword evidence="2" id="KW-1185">Reference proteome</keyword>
<name>A0A4R6INM6_9SPHI</name>
<proteinExistence type="predicted"/>
<accession>A0A4R6INM6</accession>
<dbReference type="EMBL" id="SNWM01000001">
    <property type="protein sequence ID" value="TDO23767.1"/>
    <property type="molecule type" value="Genomic_DNA"/>
</dbReference>
<evidence type="ECO:0000313" key="2">
    <source>
        <dbReference type="Proteomes" id="UP000295499"/>
    </source>
</evidence>
<dbReference type="OrthoDB" id="800070at2"/>
<gene>
    <name evidence="1" type="ORF">CLV32_0052</name>
</gene>
<dbReference type="AlphaFoldDB" id="A0A4R6INM6"/>
<evidence type="ECO:0000313" key="1">
    <source>
        <dbReference type="EMBL" id="TDO23767.1"/>
    </source>
</evidence>
<dbReference type="Proteomes" id="UP000295499">
    <property type="component" value="Unassembled WGS sequence"/>
</dbReference>